<dbReference type="Proteomes" id="UP001287282">
    <property type="component" value="Unassembled WGS sequence"/>
</dbReference>
<evidence type="ECO:0000313" key="1">
    <source>
        <dbReference type="EMBL" id="MDV2684028.1"/>
    </source>
</evidence>
<protein>
    <submittedName>
        <fullName evidence="1">Uncharacterized protein</fullName>
    </submittedName>
</protein>
<accession>A0ABU3X884</accession>
<gene>
    <name evidence="1" type="ORF">RYX56_06535</name>
</gene>
<proteinExistence type="predicted"/>
<evidence type="ECO:0000313" key="2">
    <source>
        <dbReference type="Proteomes" id="UP001287282"/>
    </source>
</evidence>
<name>A0ABU3X884_9BACI</name>
<dbReference type="EMBL" id="JAWJBA010000001">
    <property type="protein sequence ID" value="MDV2684028.1"/>
    <property type="molecule type" value="Genomic_DNA"/>
</dbReference>
<dbReference type="RefSeq" id="WP_317121247.1">
    <property type="nucleotide sequence ID" value="NZ_JAWJBA010000001.1"/>
</dbReference>
<reference evidence="1 2" key="1">
    <citation type="submission" date="2023-10" db="EMBL/GenBank/DDBJ databases">
        <title>Screening of Alkalihalobacillus lindianensis BZ-TG-R113 and Its Alleviation of Salt Stress on Rapeseed Growth.</title>
        <authorList>
            <person name="Zhao B."/>
            <person name="Guo T."/>
        </authorList>
    </citation>
    <scope>NUCLEOTIDE SEQUENCE [LARGE SCALE GENOMIC DNA]</scope>
    <source>
        <strain evidence="1 2">BZ-TG-R113</strain>
    </source>
</reference>
<comment type="caution">
    <text evidence="1">The sequence shown here is derived from an EMBL/GenBank/DDBJ whole genome shotgun (WGS) entry which is preliminary data.</text>
</comment>
<keyword evidence="2" id="KW-1185">Reference proteome</keyword>
<organism evidence="1 2">
    <name type="scientific">Alkalihalophilus lindianensis</name>
    <dbReference type="NCBI Taxonomy" id="1630542"/>
    <lineage>
        <taxon>Bacteria</taxon>
        <taxon>Bacillati</taxon>
        <taxon>Bacillota</taxon>
        <taxon>Bacilli</taxon>
        <taxon>Bacillales</taxon>
        <taxon>Bacillaceae</taxon>
        <taxon>Alkalihalophilus</taxon>
    </lineage>
</organism>
<sequence length="68" mass="7353">MITLIPGIAEKAKIPRSLQVPFRLGRPCGEPFDNDTRYEVLNQLLSAAQTPPGTNTLFNVVQKGEGSG</sequence>